<protein>
    <submittedName>
        <fullName evidence="1">Uncharacterized protein</fullName>
    </submittedName>
</protein>
<proteinExistence type="predicted"/>
<name>A0A426Y020_ENSVE</name>
<reference evidence="1 2" key="1">
    <citation type="journal article" date="2014" name="Agronomy (Basel)">
        <title>A Draft Genome Sequence for Ensete ventricosum, the Drought-Tolerant Tree Against Hunger.</title>
        <authorList>
            <person name="Harrison J."/>
            <person name="Moore K.A."/>
            <person name="Paszkiewicz K."/>
            <person name="Jones T."/>
            <person name="Grant M."/>
            <person name="Ambacheew D."/>
            <person name="Muzemil S."/>
            <person name="Studholme D.J."/>
        </authorList>
    </citation>
    <scope>NUCLEOTIDE SEQUENCE [LARGE SCALE GENOMIC DNA]</scope>
</reference>
<evidence type="ECO:0000313" key="1">
    <source>
        <dbReference type="EMBL" id="RRT45105.1"/>
    </source>
</evidence>
<evidence type="ECO:0000313" key="2">
    <source>
        <dbReference type="Proteomes" id="UP000287651"/>
    </source>
</evidence>
<dbReference type="Proteomes" id="UP000287651">
    <property type="component" value="Unassembled WGS sequence"/>
</dbReference>
<dbReference type="EMBL" id="AMZH03016043">
    <property type="protein sequence ID" value="RRT45105.1"/>
    <property type="molecule type" value="Genomic_DNA"/>
</dbReference>
<sequence>MPPLSRLSAPLTYSECLPIISGCSLVFSHSSPALPIVAWRQLPLIAHLLPQLVCRESFRTRQSFSCSTTIAPIPTSNGTIPNPSTVDEGFYIGLLCCSNNQHHITGLGA</sequence>
<comment type="caution">
    <text evidence="1">The sequence shown here is derived from an EMBL/GenBank/DDBJ whole genome shotgun (WGS) entry which is preliminary data.</text>
</comment>
<organism evidence="1 2">
    <name type="scientific">Ensete ventricosum</name>
    <name type="common">Abyssinian banana</name>
    <name type="synonym">Musa ensete</name>
    <dbReference type="NCBI Taxonomy" id="4639"/>
    <lineage>
        <taxon>Eukaryota</taxon>
        <taxon>Viridiplantae</taxon>
        <taxon>Streptophyta</taxon>
        <taxon>Embryophyta</taxon>
        <taxon>Tracheophyta</taxon>
        <taxon>Spermatophyta</taxon>
        <taxon>Magnoliopsida</taxon>
        <taxon>Liliopsida</taxon>
        <taxon>Zingiberales</taxon>
        <taxon>Musaceae</taxon>
        <taxon>Ensete</taxon>
    </lineage>
</organism>
<gene>
    <name evidence="1" type="ORF">B296_00038932</name>
</gene>
<accession>A0A426Y020</accession>
<dbReference type="AlphaFoldDB" id="A0A426Y020"/>